<name>A0A495S6F8_9FLAO</name>
<proteinExistence type="predicted"/>
<sequence length="30" mass="3555">MVFLILQVFLLIILGYESFGTKNLQQEIKR</sequence>
<reference evidence="1 2" key="1">
    <citation type="submission" date="2018-10" db="EMBL/GenBank/DDBJ databases">
        <title>Genomic Encyclopedia of Archaeal and Bacterial Type Strains, Phase II (KMG-II): from individual species to whole genera.</title>
        <authorList>
            <person name="Goeker M."/>
        </authorList>
    </citation>
    <scope>NUCLEOTIDE SEQUENCE [LARGE SCALE GENOMIC DNA]</scope>
    <source>
        <strain evidence="1 2">DSM 15094</strain>
    </source>
</reference>
<dbReference type="EMBL" id="RBXA01000001">
    <property type="protein sequence ID" value="RKS95447.1"/>
    <property type="molecule type" value="Genomic_DNA"/>
</dbReference>
<protein>
    <submittedName>
        <fullName evidence="1">Uncharacterized protein</fullName>
    </submittedName>
</protein>
<accession>A0A495S6F8</accession>
<evidence type="ECO:0000313" key="2">
    <source>
        <dbReference type="Proteomes" id="UP000280091"/>
    </source>
</evidence>
<keyword evidence="2" id="KW-1185">Reference proteome</keyword>
<gene>
    <name evidence="1" type="ORF">BC952_1127</name>
</gene>
<dbReference type="AlphaFoldDB" id="A0A495S6F8"/>
<dbReference type="Proteomes" id="UP000280091">
    <property type="component" value="Unassembled WGS sequence"/>
</dbReference>
<comment type="caution">
    <text evidence="1">The sequence shown here is derived from an EMBL/GenBank/DDBJ whole genome shotgun (WGS) entry which is preliminary data.</text>
</comment>
<evidence type="ECO:0000313" key="1">
    <source>
        <dbReference type="EMBL" id="RKS95447.1"/>
    </source>
</evidence>
<organism evidence="1 2">
    <name type="scientific">Flavobacterium limicola</name>
    <dbReference type="NCBI Taxonomy" id="180441"/>
    <lineage>
        <taxon>Bacteria</taxon>
        <taxon>Pseudomonadati</taxon>
        <taxon>Bacteroidota</taxon>
        <taxon>Flavobacteriia</taxon>
        <taxon>Flavobacteriales</taxon>
        <taxon>Flavobacteriaceae</taxon>
        <taxon>Flavobacterium</taxon>
    </lineage>
</organism>